<dbReference type="EMBL" id="CP080095">
    <property type="protein sequence ID" value="QYD69046.1"/>
    <property type="molecule type" value="Genomic_DNA"/>
</dbReference>
<keyword evidence="1" id="KW-1133">Transmembrane helix</keyword>
<dbReference type="Proteomes" id="UP000826462">
    <property type="component" value="Chromosome 1"/>
</dbReference>
<dbReference type="RefSeq" id="WP_219798421.1">
    <property type="nucleotide sequence ID" value="NZ_CP080095.1"/>
</dbReference>
<sequence length="209" mass="22812">MKRLASLALFGLSGFATGFPVTAILLLFVPRCGYDCENHSIGVAFLSIVGCTVAFPLIGYLFTRGTRLSLLRTVAISGPLACVAIAAAGVHYVFELRELYGRAEAARPVVPDFDFMYMAIAKRNVQTYTKTKSGVVKRASIIPQWQRCLIGGAWCDKQPRLAHMRCKSGVVYVAESDWKAFSLIPQENLKGAIDMTSMDLCAPDNVPDP</sequence>
<feature type="transmembrane region" description="Helical" evidence="1">
    <location>
        <begin position="39"/>
        <end position="62"/>
    </location>
</feature>
<accession>A0ABX8UKC3</accession>
<feature type="transmembrane region" description="Helical" evidence="1">
    <location>
        <begin position="74"/>
        <end position="94"/>
    </location>
</feature>
<proteinExistence type="predicted"/>
<keyword evidence="3" id="KW-1185">Reference proteome</keyword>
<organism evidence="2 3">
    <name type="scientific">Paraburkholderia edwinii</name>
    <dbReference type="NCBI Taxonomy" id="2861782"/>
    <lineage>
        <taxon>Bacteria</taxon>
        <taxon>Pseudomonadati</taxon>
        <taxon>Pseudomonadota</taxon>
        <taxon>Betaproteobacteria</taxon>
        <taxon>Burkholderiales</taxon>
        <taxon>Burkholderiaceae</taxon>
        <taxon>Paraburkholderia</taxon>
    </lineage>
</organism>
<keyword evidence="1" id="KW-0812">Transmembrane</keyword>
<evidence type="ECO:0000313" key="2">
    <source>
        <dbReference type="EMBL" id="QYD69046.1"/>
    </source>
</evidence>
<keyword evidence="1" id="KW-0472">Membrane</keyword>
<reference evidence="2 3" key="1">
    <citation type="submission" date="2021-07" db="EMBL/GenBank/DDBJ databases">
        <title>Paraburkholderia edwinii protects Aspergillus sp. from phenazines by acting as a toxin sponge.</title>
        <authorList>
            <person name="Dahlstrom K.M."/>
            <person name="Newman D.K."/>
        </authorList>
    </citation>
    <scope>NUCLEOTIDE SEQUENCE [LARGE SCALE GENOMIC DNA]</scope>
    <source>
        <strain evidence="2 3">Pe01</strain>
    </source>
</reference>
<name>A0ABX8UKC3_9BURK</name>
<evidence type="ECO:0000256" key="1">
    <source>
        <dbReference type="SAM" id="Phobius"/>
    </source>
</evidence>
<gene>
    <name evidence="2" type="ORF">KZJ38_01195</name>
</gene>
<protein>
    <submittedName>
        <fullName evidence="2">Uncharacterized protein</fullName>
    </submittedName>
</protein>
<evidence type="ECO:0000313" key="3">
    <source>
        <dbReference type="Proteomes" id="UP000826462"/>
    </source>
</evidence>